<reference evidence="1 2" key="1">
    <citation type="submission" date="2023-02" db="EMBL/GenBank/DDBJ databases">
        <authorList>
            <person name="Mo P."/>
        </authorList>
    </citation>
    <scope>NUCLEOTIDE SEQUENCE [LARGE SCALE GENOMIC DNA]</scope>
    <source>
        <strain evidence="1 2">HUAS 3</strain>
    </source>
</reference>
<sequence length="103" mass="10793">MSPSPRPTREEMVEAGRAFAQQLHRAQASLDRALVTGRSADGTVVVLATGLGQLRAVQVNPVVFDRRDVAALQDAIAQSIRAAAANAAALAGQKMGPAEINLY</sequence>
<evidence type="ECO:0000313" key="1">
    <source>
        <dbReference type="EMBL" id="WDZ83733.1"/>
    </source>
</evidence>
<protein>
    <submittedName>
        <fullName evidence="1">YbaB/EbfC family nucleoid-associated protein</fullName>
    </submittedName>
</protein>
<dbReference type="InterPro" id="IPR004401">
    <property type="entry name" value="YbaB/EbfC"/>
</dbReference>
<keyword evidence="2" id="KW-1185">Reference proteome</keyword>
<dbReference type="EMBL" id="CP118615">
    <property type="protein sequence ID" value="WDZ83733.1"/>
    <property type="molecule type" value="Genomic_DNA"/>
</dbReference>
<accession>A0ABY7ZMK5</accession>
<name>A0ABY7ZMK5_9ACTN</name>
<dbReference type="Proteomes" id="UP001219605">
    <property type="component" value="Chromosome"/>
</dbReference>
<evidence type="ECO:0000313" key="2">
    <source>
        <dbReference type="Proteomes" id="UP001219605"/>
    </source>
</evidence>
<dbReference type="Gene3D" id="3.30.1310.10">
    <property type="entry name" value="Nucleoid-associated protein YbaB-like domain"/>
    <property type="match status" value="1"/>
</dbReference>
<proteinExistence type="predicted"/>
<organism evidence="1 2">
    <name type="scientific">Micromonospora cathayae</name>
    <dbReference type="NCBI Taxonomy" id="3028804"/>
    <lineage>
        <taxon>Bacteria</taxon>
        <taxon>Bacillati</taxon>
        <taxon>Actinomycetota</taxon>
        <taxon>Actinomycetes</taxon>
        <taxon>Micromonosporales</taxon>
        <taxon>Micromonosporaceae</taxon>
        <taxon>Micromonospora</taxon>
    </lineage>
</organism>
<gene>
    <name evidence="1" type="ORF">PVK37_25205</name>
</gene>
<dbReference type="SUPFAM" id="SSF82607">
    <property type="entry name" value="YbaB-like"/>
    <property type="match status" value="1"/>
</dbReference>
<dbReference type="Pfam" id="PF02575">
    <property type="entry name" value="YbaB_DNA_bd"/>
    <property type="match status" value="1"/>
</dbReference>
<dbReference type="RefSeq" id="WP_275030291.1">
    <property type="nucleotide sequence ID" value="NZ_CP118615.1"/>
</dbReference>
<dbReference type="InterPro" id="IPR036894">
    <property type="entry name" value="YbaB-like_sf"/>
</dbReference>